<evidence type="ECO:0000313" key="5">
    <source>
        <dbReference type="Proteomes" id="UP000465031"/>
    </source>
</evidence>
<dbReference type="KEGG" id="rte:GSU10_01715"/>
<dbReference type="InterPro" id="IPR036397">
    <property type="entry name" value="RNaseH_sf"/>
</dbReference>
<sequence length="139" mass="15791">MFAASGPDQVWLRDVMEHSTAEGRIDSRTKASLTVSALRNAISRREPVGAVIHSDRGPQFRSRKFVAEIKAAGVKGSRGEVDAWGDNAAMESFFALLLKNVRGRQCWKTPQDLRLAIVTWIEGTYHHRHRHRHRHQRSP</sequence>
<reference evidence="2 4" key="1">
    <citation type="submission" date="2015-08" db="EMBL/GenBank/DDBJ databases">
        <title>Draft Genome Sequence of Rathayibacter sp. Strain VKM Ac-2596 Isolated from Leaf Gall Induced by Plant-Parasitic Nematodes.</title>
        <authorList>
            <person name="Vasilenko O.V."/>
            <person name="Starodumova I.P."/>
            <person name="Tarlachkov S.V."/>
            <person name="Dorofeeva L.V."/>
            <person name="Evtushenko L.I."/>
        </authorList>
    </citation>
    <scope>NUCLEOTIDE SEQUENCE [LARGE SCALE GENOMIC DNA]</scope>
    <source>
        <strain evidence="2 4">VKM Ac-2596</strain>
    </source>
</reference>
<reference evidence="5" key="2">
    <citation type="submission" date="2019-12" db="EMBL/GenBank/DDBJ databases">
        <title>Complete and draft genome sequences of new strains and members of some known species of the genus Rathayibacter isolated from plants.</title>
        <authorList>
            <person name="Tarlachkov S.V."/>
            <person name="Starodumova I.P."/>
            <person name="Dorofeeva L.V."/>
            <person name="Prisyazhnaya N.V."/>
            <person name="Leyn S."/>
            <person name="Zlamal J."/>
            <person name="Elan M."/>
            <person name="Osterman A.L."/>
            <person name="Nadler S."/>
            <person name="Subbotin S.A."/>
            <person name="Evtushenko L.I."/>
        </authorList>
    </citation>
    <scope>NUCLEOTIDE SEQUENCE [LARGE SCALE GENOMIC DNA]</scope>
    <source>
        <strain evidence="5">VKM Ac-2761</strain>
    </source>
</reference>
<gene>
    <name evidence="2" type="ORF">ACH61_01093</name>
    <name evidence="3" type="ORF">GSU10_01715</name>
</gene>
<evidence type="ECO:0000313" key="2">
    <source>
        <dbReference type="EMBL" id="KZX21789.1"/>
    </source>
</evidence>
<dbReference type="Proteomes" id="UP000076717">
    <property type="component" value="Unassembled WGS sequence"/>
</dbReference>
<dbReference type="InterPro" id="IPR012337">
    <property type="entry name" value="RNaseH-like_sf"/>
</dbReference>
<dbReference type="PANTHER" id="PTHR46889:SF4">
    <property type="entry name" value="TRANSPOSASE INSO FOR INSERTION SEQUENCE ELEMENT IS911B-RELATED"/>
    <property type="match status" value="1"/>
</dbReference>
<dbReference type="Proteomes" id="UP000465031">
    <property type="component" value="Chromosome"/>
</dbReference>
<dbReference type="SUPFAM" id="SSF53098">
    <property type="entry name" value="Ribonuclease H-like"/>
    <property type="match status" value="1"/>
</dbReference>
<dbReference type="InterPro" id="IPR001584">
    <property type="entry name" value="Integrase_cat-core"/>
</dbReference>
<dbReference type="InterPro" id="IPR050900">
    <property type="entry name" value="Transposase_IS3/IS150/IS904"/>
</dbReference>
<dbReference type="AlphaFoldDB" id="A0A162GIL8"/>
<dbReference type="EMBL" id="LIIN01000026">
    <property type="protein sequence ID" value="KZX21789.1"/>
    <property type="molecule type" value="Genomic_DNA"/>
</dbReference>
<organism evidence="2 4">
    <name type="scientific">Rathayibacter tanaceti</name>
    <dbReference type="NCBI Taxonomy" id="1671680"/>
    <lineage>
        <taxon>Bacteria</taxon>
        <taxon>Bacillati</taxon>
        <taxon>Actinomycetota</taxon>
        <taxon>Actinomycetes</taxon>
        <taxon>Micrococcales</taxon>
        <taxon>Microbacteriaceae</taxon>
        <taxon>Rathayibacter</taxon>
    </lineage>
</organism>
<evidence type="ECO:0000259" key="1">
    <source>
        <dbReference type="Pfam" id="PF00665"/>
    </source>
</evidence>
<keyword evidence="4" id="KW-1185">Reference proteome</keyword>
<dbReference type="OrthoDB" id="4281720at2"/>
<dbReference type="GO" id="GO:0015074">
    <property type="term" value="P:DNA integration"/>
    <property type="evidence" value="ECO:0007669"/>
    <property type="project" value="InterPro"/>
</dbReference>
<accession>A0A162GIL8</accession>
<feature type="domain" description="Integrase catalytic" evidence="1">
    <location>
        <begin position="24"/>
        <end position="78"/>
    </location>
</feature>
<name>A0A162GIL8_9MICO</name>
<protein>
    <submittedName>
        <fullName evidence="3">DDE-type integrase/transposase/recombinase</fullName>
    </submittedName>
    <submittedName>
        <fullName evidence="2">Integrase core domain protein</fullName>
    </submittedName>
</protein>
<dbReference type="RefSeq" id="WP_082845033.1">
    <property type="nucleotide sequence ID" value="NZ_CP047186.1"/>
</dbReference>
<dbReference type="GO" id="GO:0003676">
    <property type="term" value="F:nucleic acid binding"/>
    <property type="evidence" value="ECO:0007669"/>
    <property type="project" value="InterPro"/>
</dbReference>
<proteinExistence type="predicted"/>
<dbReference type="Gene3D" id="3.30.420.10">
    <property type="entry name" value="Ribonuclease H-like superfamily/Ribonuclease H"/>
    <property type="match status" value="1"/>
</dbReference>
<reference evidence="3" key="3">
    <citation type="submission" date="2019-12" db="EMBL/GenBank/DDBJ databases">
        <title>Complete and Draft Genome Sequences of New Strains and Members of Some Known Species of the Genus Rathayibacter isolated from Plants.</title>
        <authorList>
            <person name="Tarlachkov S.V."/>
            <person name="Starodumova I.P."/>
            <person name="Dorofeeva L.V."/>
            <person name="Prisyazhnaya N.V."/>
            <person name="Leyn S.A."/>
            <person name="Zlamal J.E."/>
            <person name="Elane M.L."/>
            <person name="Osterman A.L."/>
            <person name="Nadler S.A."/>
            <person name="Subbotin S.A."/>
            <person name="Evtushenko L.I."/>
        </authorList>
    </citation>
    <scope>NUCLEOTIDE SEQUENCE</scope>
    <source>
        <strain evidence="3">VKM Ac-2761</strain>
    </source>
</reference>
<dbReference type="PANTHER" id="PTHR46889">
    <property type="entry name" value="TRANSPOSASE INSF FOR INSERTION SEQUENCE IS3B-RELATED"/>
    <property type="match status" value="1"/>
</dbReference>
<dbReference type="EMBL" id="CP047186">
    <property type="protein sequence ID" value="QHC54501.1"/>
    <property type="molecule type" value="Genomic_DNA"/>
</dbReference>
<evidence type="ECO:0000313" key="3">
    <source>
        <dbReference type="EMBL" id="QHC54501.1"/>
    </source>
</evidence>
<dbReference type="Pfam" id="PF00665">
    <property type="entry name" value="rve"/>
    <property type="match status" value="1"/>
</dbReference>
<evidence type="ECO:0000313" key="4">
    <source>
        <dbReference type="Proteomes" id="UP000076717"/>
    </source>
</evidence>